<evidence type="ECO:0000313" key="1">
    <source>
        <dbReference type="EMBL" id="GAA0959446.1"/>
    </source>
</evidence>
<dbReference type="EMBL" id="BAAAHK010000020">
    <property type="protein sequence ID" value="GAA0959446.1"/>
    <property type="molecule type" value="Genomic_DNA"/>
</dbReference>
<evidence type="ECO:0008006" key="3">
    <source>
        <dbReference type="Google" id="ProtNLM"/>
    </source>
</evidence>
<keyword evidence="2" id="KW-1185">Reference proteome</keyword>
<name>A0ABN1RLH6_9ACTN</name>
<evidence type="ECO:0000313" key="2">
    <source>
        <dbReference type="Proteomes" id="UP001500542"/>
    </source>
</evidence>
<organism evidence="1 2">
    <name type="scientific">Kribbella koreensis</name>
    <dbReference type="NCBI Taxonomy" id="57909"/>
    <lineage>
        <taxon>Bacteria</taxon>
        <taxon>Bacillati</taxon>
        <taxon>Actinomycetota</taxon>
        <taxon>Actinomycetes</taxon>
        <taxon>Propionibacteriales</taxon>
        <taxon>Kribbellaceae</taxon>
        <taxon>Kribbella</taxon>
    </lineage>
</organism>
<gene>
    <name evidence="1" type="ORF">GCM10009554_73140</name>
</gene>
<comment type="caution">
    <text evidence="1">The sequence shown here is derived from an EMBL/GenBank/DDBJ whole genome shotgun (WGS) entry which is preliminary data.</text>
</comment>
<reference evidence="1 2" key="1">
    <citation type="journal article" date="2019" name="Int. J. Syst. Evol. Microbiol.">
        <title>The Global Catalogue of Microorganisms (GCM) 10K type strain sequencing project: providing services to taxonomists for standard genome sequencing and annotation.</title>
        <authorList>
            <consortium name="The Broad Institute Genomics Platform"/>
            <consortium name="The Broad Institute Genome Sequencing Center for Infectious Disease"/>
            <person name="Wu L."/>
            <person name="Ma J."/>
        </authorList>
    </citation>
    <scope>NUCLEOTIDE SEQUENCE [LARGE SCALE GENOMIC DNA]</scope>
    <source>
        <strain evidence="1 2">JCM 10977</strain>
    </source>
</reference>
<dbReference type="Proteomes" id="UP001500542">
    <property type="component" value="Unassembled WGS sequence"/>
</dbReference>
<sequence length="55" mass="6310">MTAKKKCCKDKPRCKKCPVVLKRLSDAGCAERLDLRHYIVDKKLPKKVLKAARAR</sequence>
<accession>A0ABN1RLH6</accession>
<protein>
    <recommendedName>
        <fullName evidence="3">30S ribosomal protein S18</fullName>
    </recommendedName>
</protein>
<proteinExistence type="predicted"/>